<sequence>MFNSTEETTPEIPAEEIENLIPFQTTKISTSSDKFQALDSLFSYPQILSSKTKASNPSNDEKSSQKRYGGLDIPELGDTENTYEDSFNQCHMFHKTWDTFGYELYKVTECNESLECSVSEEGNYLAIKTNDFSNKAANSITDIFPKFSVASLSMSDISYQNTLDIYKRSYLDYAEPLGIIAFTSPERTESDAEKKELIDSPVLITLGESNSFKPTLDNRSEYCACSKCAIF</sequence>
<comment type="caution">
    <text evidence="2">The sequence shown here is derived from an EMBL/GenBank/DDBJ whole genome shotgun (WGS) entry which is preliminary data.</text>
</comment>
<feature type="region of interest" description="Disordered" evidence="1">
    <location>
        <begin position="50"/>
        <end position="75"/>
    </location>
</feature>
<protein>
    <submittedName>
        <fullName evidence="2">Uncharacterized protein</fullName>
    </submittedName>
</protein>
<dbReference type="Proteomes" id="UP000187209">
    <property type="component" value="Unassembled WGS sequence"/>
</dbReference>
<dbReference type="AlphaFoldDB" id="A0A1R2BA34"/>
<evidence type="ECO:0000313" key="3">
    <source>
        <dbReference type="Proteomes" id="UP000187209"/>
    </source>
</evidence>
<accession>A0A1R2BA34</accession>
<dbReference type="EMBL" id="MPUH01000808">
    <property type="protein sequence ID" value="OMJ73629.1"/>
    <property type="molecule type" value="Genomic_DNA"/>
</dbReference>
<reference evidence="2 3" key="1">
    <citation type="submission" date="2016-11" db="EMBL/GenBank/DDBJ databases">
        <title>The macronuclear genome of Stentor coeruleus: a giant cell with tiny introns.</title>
        <authorList>
            <person name="Slabodnick M."/>
            <person name="Ruby J.G."/>
            <person name="Reiff S.B."/>
            <person name="Swart E.C."/>
            <person name="Gosai S."/>
            <person name="Prabakaran S."/>
            <person name="Witkowska E."/>
            <person name="Larue G.E."/>
            <person name="Fisher S."/>
            <person name="Freeman R.M."/>
            <person name="Gunawardena J."/>
            <person name="Chu W."/>
            <person name="Stover N.A."/>
            <person name="Gregory B.D."/>
            <person name="Nowacki M."/>
            <person name="Derisi J."/>
            <person name="Roy S.W."/>
            <person name="Marshall W.F."/>
            <person name="Sood P."/>
        </authorList>
    </citation>
    <scope>NUCLEOTIDE SEQUENCE [LARGE SCALE GENOMIC DNA]</scope>
    <source>
        <strain evidence="2">WM001</strain>
    </source>
</reference>
<name>A0A1R2BA34_9CILI</name>
<evidence type="ECO:0000256" key="1">
    <source>
        <dbReference type="SAM" id="MobiDB-lite"/>
    </source>
</evidence>
<gene>
    <name evidence="2" type="ORF">SteCoe_27646</name>
</gene>
<keyword evidence="3" id="KW-1185">Reference proteome</keyword>
<proteinExistence type="predicted"/>
<organism evidence="2 3">
    <name type="scientific">Stentor coeruleus</name>
    <dbReference type="NCBI Taxonomy" id="5963"/>
    <lineage>
        <taxon>Eukaryota</taxon>
        <taxon>Sar</taxon>
        <taxon>Alveolata</taxon>
        <taxon>Ciliophora</taxon>
        <taxon>Postciliodesmatophora</taxon>
        <taxon>Heterotrichea</taxon>
        <taxon>Heterotrichida</taxon>
        <taxon>Stentoridae</taxon>
        <taxon>Stentor</taxon>
    </lineage>
</organism>
<evidence type="ECO:0000313" key="2">
    <source>
        <dbReference type="EMBL" id="OMJ73629.1"/>
    </source>
</evidence>